<protein>
    <submittedName>
        <fullName evidence="2">5735_t:CDS:1</fullName>
    </submittedName>
</protein>
<comment type="caution">
    <text evidence="2">The sequence shown here is derived from an EMBL/GenBank/DDBJ whole genome shotgun (WGS) entry which is preliminary data.</text>
</comment>
<evidence type="ECO:0000313" key="3">
    <source>
        <dbReference type="Proteomes" id="UP000789375"/>
    </source>
</evidence>
<feature type="region of interest" description="Disordered" evidence="1">
    <location>
        <begin position="356"/>
        <end position="375"/>
    </location>
</feature>
<sequence length="375" mass="42659">EISAIDESDSVIDQQNDVNTKLMKEVPEVIAEQSVSDKVIDDFILEESVNVPDSVIAKPPSIHEVHSQLNLSEIRDPELCNQNSLTLTPQIEEKNLDSEPFIANISGINSQDSVIPLNEKDGQDVYLASLSSESCVASPSFEYSKDREVPYKQKVEKGLVCELLEFIRSHESLPNSTASSKQIPVDSDLVLGSIPHLAHLFDKAEKTDQKENDQLIPLQKKLPKWKRDKVIDLVINRFKRTTSCLDFHASIDRECLNQVDCYLIHDMQICPICKKDHCYLKGHWLIDSEGSKKYYLICDNIQEPGIPLNEVLTLYSEKTSPDNWNHLLKVPNREVTVKAETRESVFTPLNKVIHVKKRSGNKKTKPRRKPRRNPT</sequence>
<keyword evidence="3" id="KW-1185">Reference proteome</keyword>
<dbReference type="EMBL" id="CAJVPP010010935">
    <property type="protein sequence ID" value="CAG8712399.1"/>
    <property type="molecule type" value="Genomic_DNA"/>
</dbReference>
<evidence type="ECO:0000256" key="1">
    <source>
        <dbReference type="SAM" id="MobiDB-lite"/>
    </source>
</evidence>
<dbReference type="AlphaFoldDB" id="A0A9N9HZ64"/>
<reference evidence="2" key="1">
    <citation type="submission" date="2021-06" db="EMBL/GenBank/DDBJ databases">
        <authorList>
            <person name="Kallberg Y."/>
            <person name="Tangrot J."/>
            <person name="Rosling A."/>
        </authorList>
    </citation>
    <scope>NUCLEOTIDE SEQUENCE</scope>
    <source>
        <strain evidence="2">87-6 pot B 2015</strain>
    </source>
</reference>
<dbReference type="Proteomes" id="UP000789375">
    <property type="component" value="Unassembled WGS sequence"/>
</dbReference>
<name>A0A9N9HZ64_FUNMO</name>
<organism evidence="2 3">
    <name type="scientific">Funneliformis mosseae</name>
    <name type="common">Endomycorrhizal fungus</name>
    <name type="synonym">Glomus mosseae</name>
    <dbReference type="NCBI Taxonomy" id="27381"/>
    <lineage>
        <taxon>Eukaryota</taxon>
        <taxon>Fungi</taxon>
        <taxon>Fungi incertae sedis</taxon>
        <taxon>Mucoromycota</taxon>
        <taxon>Glomeromycotina</taxon>
        <taxon>Glomeromycetes</taxon>
        <taxon>Glomerales</taxon>
        <taxon>Glomeraceae</taxon>
        <taxon>Funneliformis</taxon>
    </lineage>
</organism>
<gene>
    <name evidence="2" type="ORF">FMOSSE_LOCUS14413</name>
</gene>
<evidence type="ECO:0000313" key="2">
    <source>
        <dbReference type="EMBL" id="CAG8712399.1"/>
    </source>
</evidence>
<feature type="non-terminal residue" evidence="2">
    <location>
        <position position="375"/>
    </location>
</feature>
<proteinExistence type="predicted"/>
<accession>A0A9N9HZ64</accession>